<feature type="transmembrane region" description="Helical" evidence="10">
    <location>
        <begin position="279"/>
        <end position="298"/>
    </location>
</feature>
<sequence>MNLLLPLIVAAPLLLGTALTAWAAGDERPSRRRLCAATAAAVAGSAFLMLLALAPTALSGTVLLWQAEWVPGIGLNLGFRLDALAWMFAALITGIGLLVILYAAYYLHDEDPVRRFYPALMLFMAAMLGIVLSDNLLLLVVFWELTSISSFLLIGYWGRLEESRQGARMALAVTGGGGLALLGGVVLLGQIAGTYELSAMLARADAILAHPWYPAALVLVLLGCFTKSAQVPFHFWLPQAMAAPTPVSAYLHSATMVKAGLFLLLRLDAVIGGSALFEGLVATAGLVTMVFAAAVAIFRHDLKGLLAYSTVSHLGLVTFLIGLASPLATVAAVFHILNHAAFKAALFMSAGIVDHETGTRDMRRLGGLFAAMPVVGTLVMLAGAAMAGLPPFNGFISKEMMLDEALRAPGSGLWGSLGGLVPVLATLGGLFSAAYSLRLVHDTFFGAPAKDLPHPHPHEPPWGMKAPVLLLVGVCILVGLLPMAVAGPLVGAVSAAVLGTAPPAFQLALWHGVNVPLLMSALALAGGAALYAAMMRGGWLHRAPAGPVQAKALFWWLSDRLFELAGRFTQRVESRSLQSYAAWMVGAVVVVAAWALTAPAGEAPATGLRPRQEASPLAVVVWLLLLAAAGATVLLQHRRVVAVVLAGAVGLVASLSFLSLSAPDLAMTQISVDVVSTVLLLMGLALLPPLARAESAPWRRWRDGALALAGGGGIAWLTWLVLTRDFGSISWYFLENAVPKGGGTNLVNVILVDFRGYDTWGEITVLGIAGVGVLALLDGLRARRPATDEAGRAWSFAQPPLMLRQVARLVLPLALVVSVFVFWRGHGLPGGGFIAGLVTAVALVLQYMAGGQGWAEGLLHAGGGTRYTRWIGSGLLIAGLCGAGALLLGRPFLTSAHGHPVLPVLGEAPLATAAIFDLGVYITVVGATMLMLAALAAATKEGPRRVAAAGGRA</sequence>
<dbReference type="Pfam" id="PF00361">
    <property type="entry name" value="Proton_antipo_M"/>
    <property type="match status" value="1"/>
</dbReference>
<evidence type="ECO:0000256" key="6">
    <source>
        <dbReference type="ARBA" id="ARBA00022989"/>
    </source>
</evidence>
<dbReference type="InterPro" id="IPR046806">
    <property type="entry name" value="MrpA_C/MbhE"/>
</dbReference>
<evidence type="ECO:0000259" key="15">
    <source>
        <dbReference type="Pfam" id="PF20501"/>
    </source>
</evidence>
<dbReference type="InterPro" id="IPR001516">
    <property type="entry name" value="Proton_antipo_N"/>
</dbReference>
<evidence type="ECO:0000259" key="14">
    <source>
        <dbReference type="Pfam" id="PF13244"/>
    </source>
</evidence>
<dbReference type="InterPro" id="IPR025383">
    <property type="entry name" value="MrpA_C/MbhD"/>
</dbReference>
<feature type="domain" description="MrpA C-terminal/MbhD" evidence="14">
    <location>
        <begin position="624"/>
        <end position="688"/>
    </location>
</feature>
<dbReference type="EMBL" id="BBYR01000003">
    <property type="protein sequence ID" value="GAP33913.1"/>
    <property type="molecule type" value="Genomic_DNA"/>
</dbReference>
<feature type="transmembrane region" description="Helical" evidence="10">
    <location>
        <begin position="913"/>
        <end position="935"/>
    </location>
</feature>
<evidence type="ECO:0000313" key="17">
    <source>
        <dbReference type="Proteomes" id="UP000037660"/>
    </source>
</evidence>
<feature type="domain" description="NADH-Ubiquinone oxidoreductase (complex I) chain 5 N-terminal" evidence="12">
    <location>
        <begin position="73"/>
        <end position="117"/>
    </location>
</feature>
<dbReference type="GO" id="GO:0005886">
    <property type="term" value="C:plasma membrane"/>
    <property type="evidence" value="ECO:0007669"/>
    <property type="project" value="UniProtKB-SubCell"/>
</dbReference>
<evidence type="ECO:0000256" key="9">
    <source>
        <dbReference type="RuleBase" id="RU000320"/>
    </source>
</evidence>
<evidence type="ECO:0000256" key="10">
    <source>
        <dbReference type="SAM" id="Phobius"/>
    </source>
</evidence>
<evidence type="ECO:0000256" key="4">
    <source>
        <dbReference type="ARBA" id="ARBA00022475"/>
    </source>
</evidence>
<keyword evidence="17" id="KW-1185">Reference proteome</keyword>
<feature type="transmembrane region" description="Helical" evidence="10">
    <location>
        <begin position="305"/>
        <end position="324"/>
    </location>
</feature>
<protein>
    <submittedName>
        <fullName evidence="16">Na(+) H(+) antiporter subunit A</fullName>
    </submittedName>
</protein>
<proteinExistence type="predicted"/>
<dbReference type="NCBIfam" id="NF009288">
    <property type="entry name" value="PRK12648.1"/>
    <property type="match status" value="1"/>
</dbReference>
<dbReference type="InterPro" id="IPR007182">
    <property type="entry name" value="MnhB"/>
</dbReference>
<keyword evidence="4" id="KW-1003">Cell membrane</keyword>
<dbReference type="GO" id="GO:0006811">
    <property type="term" value="P:monoatomic ion transport"/>
    <property type="evidence" value="ECO:0007669"/>
    <property type="project" value="UniProtKB-KW"/>
</dbReference>
<organism evidence="16 17">
    <name type="scientific">Piscinibacter sakaiensis</name>
    <name type="common">Ideonella sakaiensis</name>
    <dbReference type="NCBI Taxonomy" id="1547922"/>
    <lineage>
        <taxon>Bacteria</taxon>
        <taxon>Pseudomonadati</taxon>
        <taxon>Pseudomonadota</taxon>
        <taxon>Betaproteobacteria</taxon>
        <taxon>Burkholderiales</taxon>
        <taxon>Sphaerotilaceae</taxon>
        <taxon>Piscinibacter</taxon>
    </lineage>
</organism>
<dbReference type="AlphaFoldDB" id="A0A0K8NU66"/>
<dbReference type="Proteomes" id="UP000037660">
    <property type="component" value="Unassembled WGS sequence"/>
</dbReference>
<feature type="transmembrane region" description="Helical" evidence="10">
    <location>
        <begin position="468"/>
        <end position="493"/>
    </location>
</feature>
<reference evidence="16 17" key="2">
    <citation type="journal article" date="2016" name="Science">
        <title>A bacterium that degrades and assimilates poly(ethylene terephthalate).</title>
        <authorList>
            <person name="Yoshida S."/>
            <person name="Hiraga K."/>
            <person name="Takehana T."/>
            <person name="Taniguchi I."/>
            <person name="Yamaji H."/>
            <person name="Maeda Y."/>
            <person name="Toyohara K."/>
            <person name="Miyamoto K."/>
            <person name="Kimura Y."/>
            <person name="Oda K."/>
        </authorList>
    </citation>
    <scope>NUCLEOTIDE SEQUENCE [LARGE SCALE GENOMIC DNA]</scope>
    <source>
        <strain evidence="17">NBRC 110686 / TISTR 2288 / 201-F6</strain>
    </source>
</reference>
<dbReference type="Pfam" id="PF20501">
    <property type="entry name" value="MbhE"/>
    <property type="match status" value="1"/>
</dbReference>
<keyword evidence="5 9" id="KW-0812">Transmembrane</keyword>
<feature type="transmembrane region" description="Helical" evidence="10">
    <location>
        <begin position="212"/>
        <end position="237"/>
    </location>
</feature>
<feature type="domain" description="NADH:quinone oxidoreductase/Mrp antiporter transmembrane" evidence="11">
    <location>
        <begin position="133"/>
        <end position="408"/>
    </location>
</feature>
<evidence type="ECO:0000256" key="5">
    <source>
        <dbReference type="ARBA" id="ARBA00022692"/>
    </source>
</evidence>
<evidence type="ECO:0000256" key="2">
    <source>
        <dbReference type="ARBA" id="ARBA00022448"/>
    </source>
</evidence>
<gene>
    <name evidence="16" type="ORF">ISF6_1691</name>
</gene>
<feature type="transmembrane region" description="Helical" evidence="10">
    <location>
        <begin position="763"/>
        <end position="780"/>
    </location>
</feature>
<dbReference type="RefSeq" id="WP_054018069.1">
    <property type="nucleotide sequence ID" value="NZ_BBYR01000003.1"/>
</dbReference>
<feature type="transmembrane region" description="Helical" evidence="10">
    <location>
        <begin position="801"/>
        <end position="823"/>
    </location>
</feature>
<dbReference type="Pfam" id="PF00662">
    <property type="entry name" value="Proton_antipo_N"/>
    <property type="match status" value="1"/>
</dbReference>
<feature type="transmembrane region" description="Helical" evidence="10">
    <location>
        <begin position="6"/>
        <end position="24"/>
    </location>
</feature>
<dbReference type="GO" id="GO:0015297">
    <property type="term" value="F:antiporter activity"/>
    <property type="evidence" value="ECO:0007669"/>
    <property type="project" value="UniProtKB-KW"/>
</dbReference>
<accession>A0A0K8NU66</accession>
<evidence type="ECO:0000259" key="11">
    <source>
        <dbReference type="Pfam" id="PF00361"/>
    </source>
</evidence>
<dbReference type="PANTHER" id="PTHR43373">
    <property type="entry name" value="NA(+)/H(+) ANTIPORTER SUBUNIT"/>
    <property type="match status" value="1"/>
</dbReference>
<dbReference type="PANTHER" id="PTHR43373:SF1">
    <property type="entry name" value="NA(+)_H(+) ANTIPORTER SUBUNIT A"/>
    <property type="match status" value="1"/>
</dbReference>
<feature type="domain" description="MrpA C-terminal/MbhE" evidence="15">
    <location>
        <begin position="698"/>
        <end position="788"/>
    </location>
</feature>
<feature type="transmembrane region" description="Helical" evidence="10">
    <location>
        <begin position="829"/>
        <end position="849"/>
    </location>
</feature>
<keyword evidence="3" id="KW-0050">Antiport</keyword>
<dbReference type="STRING" id="1547922.ISF6_1691"/>
<evidence type="ECO:0000259" key="12">
    <source>
        <dbReference type="Pfam" id="PF00662"/>
    </source>
</evidence>
<feature type="transmembrane region" description="Helical" evidence="10">
    <location>
        <begin position="642"/>
        <end position="662"/>
    </location>
</feature>
<evidence type="ECO:0000256" key="8">
    <source>
        <dbReference type="ARBA" id="ARBA00023136"/>
    </source>
</evidence>
<feature type="transmembrane region" description="Helical" evidence="10">
    <location>
        <begin position="674"/>
        <end position="693"/>
    </location>
</feature>
<comment type="caution">
    <text evidence="16">The sequence shown here is derived from an EMBL/GenBank/DDBJ whole genome shotgun (WGS) entry which is preliminary data.</text>
</comment>
<feature type="transmembrane region" description="Helical" evidence="10">
    <location>
        <begin position="705"/>
        <end position="722"/>
    </location>
</feature>
<feature type="transmembrane region" description="Helical" evidence="10">
    <location>
        <begin position="870"/>
        <end position="893"/>
    </location>
</feature>
<reference evidence="17" key="1">
    <citation type="submission" date="2015-07" db="EMBL/GenBank/DDBJ databases">
        <title>Discovery of a poly(ethylene terephthalate assimilation.</title>
        <authorList>
            <person name="Yoshida S."/>
            <person name="Hiraga K."/>
            <person name="Takehana T."/>
            <person name="Taniguchi I."/>
            <person name="Yamaji H."/>
            <person name="Maeda Y."/>
            <person name="Toyohara K."/>
            <person name="Miyamoto K."/>
            <person name="Kimura Y."/>
            <person name="Oda K."/>
        </authorList>
    </citation>
    <scope>NUCLEOTIDE SEQUENCE [LARGE SCALE GENOMIC DNA]</scope>
    <source>
        <strain evidence="17">NBRC 110686 / TISTR 2288 / 201-F6</strain>
    </source>
</reference>
<feature type="transmembrane region" description="Helical" evidence="10">
    <location>
        <begin position="513"/>
        <end position="533"/>
    </location>
</feature>
<evidence type="ECO:0000313" key="16">
    <source>
        <dbReference type="EMBL" id="GAP33913.1"/>
    </source>
</evidence>
<dbReference type="InterPro" id="IPR050616">
    <property type="entry name" value="CPA3_Na-H_Antiporter_A"/>
</dbReference>
<feature type="transmembrane region" description="Helical" evidence="10">
    <location>
        <begin position="617"/>
        <end position="635"/>
    </location>
</feature>
<feature type="transmembrane region" description="Helical" evidence="10">
    <location>
        <begin position="365"/>
        <end position="392"/>
    </location>
</feature>
<comment type="subcellular location">
    <subcellularLocation>
        <location evidence="1">Cell membrane</location>
        <topology evidence="1">Multi-pass membrane protein</topology>
    </subcellularLocation>
    <subcellularLocation>
        <location evidence="9">Membrane</location>
        <topology evidence="9">Multi-pass membrane protein</topology>
    </subcellularLocation>
</comment>
<keyword evidence="7" id="KW-0406">Ion transport</keyword>
<dbReference type="PRINTS" id="PR01434">
    <property type="entry name" value="NADHDHGNASE5"/>
</dbReference>
<keyword evidence="6 10" id="KW-1133">Transmembrane helix</keyword>
<feature type="transmembrane region" description="Helical" evidence="10">
    <location>
        <begin position="580"/>
        <end position="597"/>
    </location>
</feature>
<feature type="transmembrane region" description="Helical" evidence="10">
    <location>
        <begin position="169"/>
        <end position="192"/>
    </location>
</feature>
<evidence type="ECO:0000256" key="1">
    <source>
        <dbReference type="ARBA" id="ARBA00004651"/>
    </source>
</evidence>
<dbReference type="InterPro" id="IPR001750">
    <property type="entry name" value="ND/Mrp_TM"/>
</dbReference>
<evidence type="ECO:0000259" key="13">
    <source>
        <dbReference type="Pfam" id="PF04039"/>
    </source>
</evidence>
<evidence type="ECO:0000256" key="7">
    <source>
        <dbReference type="ARBA" id="ARBA00023065"/>
    </source>
</evidence>
<feature type="transmembrane region" description="Helical" evidence="10">
    <location>
        <begin position="83"/>
        <end position="104"/>
    </location>
</feature>
<dbReference type="Pfam" id="PF04039">
    <property type="entry name" value="MnhB"/>
    <property type="match status" value="1"/>
</dbReference>
<evidence type="ECO:0000256" key="3">
    <source>
        <dbReference type="ARBA" id="ARBA00022449"/>
    </source>
</evidence>
<name>A0A0K8NU66_PISS1</name>
<keyword evidence="2" id="KW-0813">Transport</keyword>
<feature type="domain" description="Na+/H+ antiporter MnhB subunit-related protein" evidence="13">
    <location>
        <begin position="802"/>
        <end position="929"/>
    </location>
</feature>
<feature type="transmembrane region" description="Helical" evidence="10">
    <location>
        <begin position="116"/>
        <end position="132"/>
    </location>
</feature>
<feature type="transmembrane region" description="Helical" evidence="10">
    <location>
        <begin position="330"/>
        <end position="353"/>
    </location>
</feature>
<feature type="transmembrane region" description="Helical" evidence="10">
    <location>
        <begin position="138"/>
        <end position="157"/>
    </location>
</feature>
<feature type="transmembrane region" description="Helical" evidence="10">
    <location>
        <begin position="412"/>
        <end position="435"/>
    </location>
</feature>
<keyword evidence="8 10" id="KW-0472">Membrane</keyword>
<feature type="transmembrane region" description="Helical" evidence="10">
    <location>
        <begin position="36"/>
        <end position="63"/>
    </location>
</feature>
<dbReference type="OrthoDB" id="9811798at2"/>
<dbReference type="Pfam" id="PF13244">
    <property type="entry name" value="MbhD"/>
    <property type="match status" value="1"/>
</dbReference>